<evidence type="ECO:0000313" key="5">
    <source>
        <dbReference type="Proteomes" id="UP000004322"/>
    </source>
</evidence>
<accession>G5JQ11</accession>
<keyword evidence="1 2" id="KW-0238">DNA-binding</keyword>
<dbReference type="InterPro" id="IPR050624">
    <property type="entry name" value="HTH-type_Tx_Regulator"/>
</dbReference>
<dbReference type="eggNOG" id="COG1309">
    <property type="taxonomic scope" value="Bacteria"/>
</dbReference>
<gene>
    <name evidence="4" type="ORF">STRCR_0458</name>
</gene>
<evidence type="ECO:0000259" key="3">
    <source>
        <dbReference type="PROSITE" id="PS50977"/>
    </source>
</evidence>
<dbReference type="STRING" id="873449.STRCR_0458"/>
<reference evidence="4" key="1">
    <citation type="submission" date="2011-07" db="EMBL/GenBank/DDBJ databases">
        <authorList>
            <person name="Stanhope M.J."/>
            <person name="Durkin A.S."/>
            <person name="Hostetler J."/>
            <person name="Kim M."/>
            <person name="Radune D."/>
            <person name="Singh I."/>
            <person name="Town C.D."/>
        </authorList>
    </citation>
    <scope>NUCLEOTIDE SEQUENCE [LARGE SCALE GENOMIC DNA]</scope>
    <source>
        <strain evidence="4">HS-6</strain>
    </source>
</reference>
<protein>
    <recommendedName>
        <fullName evidence="3">HTH tetR-type domain-containing protein</fullName>
    </recommendedName>
</protein>
<dbReference type="Pfam" id="PF00440">
    <property type="entry name" value="TetR_N"/>
    <property type="match status" value="1"/>
</dbReference>
<dbReference type="Gene3D" id="1.10.357.10">
    <property type="entry name" value="Tetracycline Repressor, domain 2"/>
    <property type="match status" value="1"/>
</dbReference>
<dbReference type="GO" id="GO:0003677">
    <property type="term" value="F:DNA binding"/>
    <property type="evidence" value="ECO:0007669"/>
    <property type="project" value="UniProtKB-UniRule"/>
</dbReference>
<dbReference type="EMBL" id="AEUV02000002">
    <property type="protein sequence ID" value="EHI74025.1"/>
    <property type="molecule type" value="Genomic_DNA"/>
</dbReference>
<dbReference type="InterPro" id="IPR001647">
    <property type="entry name" value="HTH_TetR"/>
</dbReference>
<dbReference type="PANTHER" id="PTHR43479">
    <property type="entry name" value="ACREF/ENVCD OPERON REPRESSOR-RELATED"/>
    <property type="match status" value="1"/>
</dbReference>
<sequence length="177" mass="21024">MQIRKEIEEALFDLLAVRKSLKTISITELSEHAQISRRTFYRYYRSKEQVLTNYANRLIEHYIKTLQSAQSYSFQQLIAVFFHYWTTYQNELKILQEANLLTFFLHSYDQQLLTIYTSIMAPWHVANSHDKQVIYDSRYIVGALSGILEEWLRSDDYQVISVEDLIAIAIDSNKRLQ</sequence>
<dbReference type="Proteomes" id="UP000004322">
    <property type="component" value="Unassembled WGS sequence"/>
</dbReference>
<dbReference type="PANTHER" id="PTHR43479:SF11">
    <property type="entry name" value="ACREF_ENVCD OPERON REPRESSOR-RELATED"/>
    <property type="match status" value="1"/>
</dbReference>
<dbReference type="AlphaFoldDB" id="G5JQ11"/>
<evidence type="ECO:0000313" key="4">
    <source>
        <dbReference type="EMBL" id="EHI74025.1"/>
    </source>
</evidence>
<dbReference type="PROSITE" id="PS50977">
    <property type="entry name" value="HTH_TETR_2"/>
    <property type="match status" value="1"/>
</dbReference>
<name>G5JQ11_STRCG</name>
<dbReference type="OrthoDB" id="9810250at2"/>
<proteinExistence type="predicted"/>
<dbReference type="InterPro" id="IPR009057">
    <property type="entry name" value="Homeodomain-like_sf"/>
</dbReference>
<dbReference type="RefSeq" id="WP_004226734.1">
    <property type="nucleotide sequence ID" value="NZ_AEUV02000002.1"/>
</dbReference>
<dbReference type="SUPFAM" id="SSF46689">
    <property type="entry name" value="Homeodomain-like"/>
    <property type="match status" value="1"/>
</dbReference>
<keyword evidence="5" id="KW-1185">Reference proteome</keyword>
<evidence type="ECO:0000256" key="1">
    <source>
        <dbReference type="ARBA" id="ARBA00023125"/>
    </source>
</evidence>
<feature type="domain" description="HTH tetR-type" evidence="3">
    <location>
        <begin position="1"/>
        <end position="62"/>
    </location>
</feature>
<organism evidence="4 5">
    <name type="scientific">Streptococcus criceti HS-6</name>
    <dbReference type="NCBI Taxonomy" id="873449"/>
    <lineage>
        <taxon>Bacteria</taxon>
        <taxon>Bacillati</taxon>
        <taxon>Bacillota</taxon>
        <taxon>Bacilli</taxon>
        <taxon>Lactobacillales</taxon>
        <taxon>Streptococcaceae</taxon>
        <taxon>Streptococcus</taxon>
    </lineage>
</organism>
<feature type="DNA-binding region" description="H-T-H motif" evidence="2">
    <location>
        <begin position="25"/>
        <end position="44"/>
    </location>
</feature>
<evidence type="ECO:0000256" key="2">
    <source>
        <dbReference type="PROSITE-ProRule" id="PRU00335"/>
    </source>
</evidence>
<comment type="caution">
    <text evidence="4">The sequence shown here is derived from an EMBL/GenBank/DDBJ whole genome shotgun (WGS) entry which is preliminary data.</text>
</comment>